<sequence>MLASQSADSTSALYGTTWRADYLFSRIIWDFYGAMKTKNGVDIDSNKTISHWVVVNTQSLVNPDAIEIMVSKSIMSEPVMVEIMTSTMSKSSTVEIMMADTAMTEFPVSEENFIPPKFPMSEVDSTDAAVSEENISPKSIRTKSTAPGSSSMKSFL</sequence>
<evidence type="ECO:0000313" key="2">
    <source>
        <dbReference type="EMBL" id="NEZ60379.1"/>
    </source>
</evidence>
<dbReference type="RefSeq" id="WP_163668316.1">
    <property type="nucleotide sequence ID" value="NZ_QXHD01000004.1"/>
</dbReference>
<gene>
    <name evidence="2" type="ORF">DXZ20_33000</name>
</gene>
<accession>A0A6M0RW24</accession>
<feature type="compositionally biased region" description="Polar residues" evidence="1">
    <location>
        <begin position="133"/>
        <end position="156"/>
    </location>
</feature>
<evidence type="ECO:0000256" key="1">
    <source>
        <dbReference type="SAM" id="MobiDB-lite"/>
    </source>
</evidence>
<keyword evidence="3" id="KW-1185">Reference proteome</keyword>
<reference evidence="2 3" key="1">
    <citation type="journal article" date="2020" name="Microb. Ecol.">
        <title>Ecogenomics of the Marine Benthic Filamentous Cyanobacterium Adonisia.</title>
        <authorList>
            <person name="Walter J.M."/>
            <person name="Coutinho F.H."/>
            <person name="Leomil L."/>
            <person name="Hargreaves P.I."/>
            <person name="Campeao M.E."/>
            <person name="Vieira V.V."/>
            <person name="Silva B.S."/>
            <person name="Fistarol G.O."/>
            <person name="Salomon P.S."/>
            <person name="Sawabe T."/>
            <person name="Mino S."/>
            <person name="Hosokawa M."/>
            <person name="Miyashita H."/>
            <person name="Maruyama F."/>
            <person name="van Verk M.C."/>
            <person name="Dutilh B.E."/>
            <person name="Thompson C.C."/>
            <person name="Thompson F.L."/>
        </authorList>
    </citation>
    <scope>NUCLEOTIDE SEQUENCE [LARGE SCALE GENOMIC DNA]</scope>
    <source>
        <strain evidence="2 3">CCMR0081</strain>
    </source>
</reference>
<dbReference type="Proteomes" id="UP000481033">
    <property type="component" value="Unassembled WGS sequence"/>
</dbReference>
<comment type="caution">
    <text evidence="2">The sequence shown here is derived from an EMBL/GenBank/DDBJ whole genome shotgun (WGS) entry which is preliminary data.</text>
</comment>
<proteinExistence type="predicted"/>
<protein>
    <submittedName>
        <fullName evidence="2">Uncharacterized protein</fullName>
    </submittedName>
</protein>
<feature type="region of interest" description="Disordered" evidence="1">
    <location>
        <begin position="124"/>
        <end position="156"/>
    </location>
</feature>
<dbReference type="EMBL" id="QXHD01000004">
    <property type="protein sequence ID" value="NEZ60379.1"/>
    <property type="molecule type" value="Genomic_DNA"/>
</dbReference>
<organism evidence="2 3">
    <name type="scientific">Adonisia turfae CCMR0081</name>
    <dbReference type="NCBI Taxonomy" id="2292702"/>
    <lineage>
        <taxon>Bacteria</taxon>
        <taxon>Bacillati</taxon>
        <taxon>Cyanobacteriota</taxon>
        <taxon>Adonisia</taxon>
        <taxon>Adonisia turfae</taxon>
    </lineage>
</organism>
<name>A0A6M0RW24_9CYAN</name>
<evidence type="ECO:0000313" key="3">
    <source>
        <dbReference type="Proteomes" id="UP000481033"/>
    </source>
</evidence>
<dbReference type="AlphaFoldDB" id="A0A6M0RW24"/>